<evidence type="ECO:0000256" key="3">
    <source>
        <dbReference type="ARBA" id="ARBA00022723"/>
    </source>
</evidence>
<keyword evidence="2 8" id="KW-0240">DNA-directed RNA polymerase</keyword>
<dbReference type="FunFam" id="2.20.25.10:FF:000005">
    <property type="entry name" value="DNA-directed RNA polymerase subunit"/>
    <property type="match status" value="1"/>
</dbReference>
<dbReference type="PANTHER" id="PTHR11239:SF12">
    <property type="entry name" value="DNA-DIRECTED RNA POLYMERASE III SUBUNIT RPC10"/>
    <property type="match status" value="1"/>
</dbReference>
<dbReference type="InterPro" id="IPR001222">
    <property type="entry name" value="Znf_TFIIS"/>
</dbReference>
<reference evidence="12" key="1">
    <citation type="submission" date="2021-01" db="EMBL/GenBank/DDBJ databases">
        <authorList>
            <person name="Corre E."/>
            <person name="Pelletier E."/>
            <person name="Niang G."/>
            <person name="Scheremetjew M."/>
            <person name="Finn R."/>
            <person name="Kale V."/>
            <person name="Holt S."/>
            <person name="Cochrane G."/>
            <person name="Meng A."/>
            <person name="Brown T."/>
            <person name="Cohen L."/>
        </authorList>
    </citation>
    <scope>NUCLEOTIDE SEQUENCE</scope>
    <source>
        <strain evidence="12">CCMP3303</strain>
    </source>
</reference>
<feature type="binding site" evidence="9">
    <location>
        <position position="78"/>
    </location>
    <ligand>
        <name>Zn(2+)</name>
        <dbReference type="ChEBI" id="CHEBI:29105"/>
        <label>2</label>
    </ligand>
</feature>
<feature type="domain" description="TFIIS-type" evidence="11">
    <location>
        <begin position="71"/>
        <end position="111"/>
    </location>
</feature>
<protein>
    <recommendedName>
        <fullName evidence="8">DNA-directed RNA polymerase subunit</fullName>
    </recommendedName>
</protein>
<dbReference type="PIRSF" id="PIRSF005586">
    <property type="entry name" value="RNApol_RpoM"/>
    <property type="match status" value="1"/>
</dbReference>
<dbReference type="GO" id="GO:0006386">
    <property type="term" value="P:termination of RNA polymerase III transcription"/>
    <property type="evidence" value="ECO:0007669"/>
    <property type="project" value="TreeGrafter"/>
</dbReference>
<feature type="binding site" evidence="9">
    <location>
        <position position="31"/>
    </location>
    <ligand>
        <name>Zn(2+)</name>
        <dbReference type="ChEBI" id="CHEBI:29105"/>
        <label>1</label>
    </ligand>
</feature>
<evidence type="ECO:0000256" key="5">
    <source>
        <dbReference type="ARBA" id="ARBA00022833"/>
    </source>
</evidence>
<dbReference type="CDD" id="cd10509">
    <property type="entry name" value="Zn-ribbon_RPC11"/>
    <property type="match status" value="1"/>
</dbReference>
<dbReference type="SUPFAM" id="SSF57783">
    <property type="entry name" value="Zinc beta-ribbon"/>
    <property type="match status" value="1"/>
</dbReference>
<keyword evidence="6 8" id="KW-0804">Transcription</keyword>
<feature type="binding site" evidence="9">
    <location>
        <position position="75"/>
    </location>
    <ligand>
        <name>Zn(2+)</name>
        <dbReference type="ChEBI" id="CHEBI:29105"/>
        <label>2</label>
    </ligand>
</feature>
<sequence>MWFCPFDGTLLQVRKGAGNSYGDDSASIFVCTTCPYAHKLKKPFVNTIRPDRKEVDDILGGAAAWENVDQTVSHCSKCSYNKAYFMQMQIRSADEPMSVFYKCCKCGFQWNDK</sequence>
<dbReference type="Pfam" id="PF01096">
    <property type="entry name" value="Zn_ribbon_TFIIS"/>
    <property type="match status" value="1"/>
</dbReference>
<evidence type="ECO:0000259" key="11">
    <source>
        <dbReference type="PROSITE" id="PS51133"/>
    </source>
</evidence>
<comment type="function">
    <text evidence="8">DNA-dependent RNA polymerase catalyzes the transcription of DNA into RNA using the four ribonucleoside triphosphates as substrates.</text>
</comment>
<keyword evidence="7 8" id="KW-0539">Nucleus</keyword>
<dbReference type="SMART" id="SM00440">
    <property type="entry name" value="ZnF_C2C2"/>
    <property type="match status" value="1"/>
</dbReference>
<dbReference type="InterPro" id="IPR012164">
    <property type="entry name" value="Rpa12/Rpb9/Rpc10/TFS"/>
</dbReference>
<dbReference type="PANTHER" id="PTHR11239">
    <property type="entry name" value="DNA-DIRECTED RNA POLYMERASE"/>
    <property type="match status" value="1"/>
</dbReference>
<keyword evidence="4 10" id="KW-0863">Zinc-finger</keyword>
<dbReference type="GO" id="GO:0005666">
    <property type="term" value="C:RNA polymerase III complex"/>
    <property type="evidence" value="ECO:0007669"/>
    <property type="project" value="TreeGrafter"/>
</dbReference>
<dbReference type="InterPro" id="IPR034014">
    <property type="entry name" value="Zn_ribbon_RPC11_C"/>
</dbReference>
<evidence type="ECO:0000256" key="10">
    <source>
        <dbReference type="PROSITE-ProRule" id="PRU00472"/>
    </source>
</evidence>
<evidence type="ECO:0000256" key="9">
    <source>
        <dbReference type="PIRSR" id="PIRSR005586-1"/>
    </source>
</evidence>
<evidence type="ECO:0000313" key="12">
    <source>
        <dbReference type="EMBL" id="CAD8368854.1"/>
    </source>
</evidence>
<evidence type="ECO:0000256" key="4">
    <source>
        <dbReference type="ARBA" id="ARBA00022771"/>
    </source>
</evidence>
<evidence type="ECO:0000256" key="6">
    <source>
        <dbReference type="ARBA" id="ARBA00023163"/>
    </source>
</evidence>
<feature type="binding site" evidence="9">
    <location>
        <position position="34"/>
    </location>
    <ligand>
        <name>Zn(2+)</name>
        <dbReference type="ChEBI" id="CHEBI:29105"/>
        <label>1</label>
    </ligand>
</feature>
<evidence type="ECO:0000256" key="7">
    <source>
        <dbReference type="ARBA" id="ARBA00023242"/>
    </source>
</evidence>
<evidence type="ECO:0000256" key="2">
    <source>
        <dbReference type="ARBA" id="ARBA00022478"/>
    </source>
</evidence>
<evidence type="ECO:0000256" key="8">
    <source>
        <dbReference type="PIRNR" id="PIRNR005586"/>
    </source>
</evidence>
<proteinExistence type="inferred from homology"/>
<comment type="subcellular location">
    <subcellularLocation>
        <location evidence="1 8">Nucleus</location>
    </subcellularLocation>
</comment>
<accession>A0A7S0FM91</accession>
<dbReference type="PROSITE" id="PS51133">
    <property type="entry name" value="ZF_TFIIS_2"/>
    <property type="match status" value="1"/>
</dbReference>
<dbReference type="GO" id="GO:0003676">
    <property type="term" value="F:nucleic acid binding"/>
    <property type="evidence" value="ECO:0007669"/>
    <property type="project" value="InterPro"/>
</dbReference>
<gene>
    <name evidence="12" type="ORF">MPOL1434_LOCUS5144</name>
</gene>
<feature type="binding site" evidence="9">
    <location>
        <position position="103"/>
    </location>
    <ligand>
        <name>Zn(2+)</name>
        <dbReference type="ChEBI" id="CHEBI:29105"/>
        <label>2</label>
    </ligand>
</feature>
<keyword evidence="3 9" id="KW-0479">Metal-binding</keyword>
<dbReference type="AlphaFoldDB" id="A0A7S0FM91"/>
<feature type="binding site" evidence="9">
    <location>
        <position position="106"/>
    </location>
    <ligand>
        <name>Zn(2+)</name>
        <dbReference type="ChEBI" id="CHEBI:29105"/>
        <label>2</label>
    </ligand>
</feature>
<dbReference type="PROSITE" id="PS00466">
    <property type="entry name" value="ZF_TFIIS_1"/>
    <property type="match status" value="1"/>
</dbReference>
<organism evidence="12">
    <name type="scientific">Minutocellus polymorphus</name>
    <dbReference type="NCBI Taxonomy" id="265543"/>
    <lineage>
        <taxon>Eukaryota</taxon>
        <taxon>Sar</taxon>
        <taxon>Stramenopiles</taxon>
        <taxon>Ochrophyta</taxon>
        <taxon>Bacillariophyta</taxon>
        <taxon>Mediophyceae</taxon>
        <taxon>Cymatosirophycidae</taxon>
        <taxon>Cymatosirales</taxon>
        <taxon>Cymatosiraceae</taxon>
        <taxon>Minutocellus</taxon>
    </lineage>
</organism>
<keyword evidence="5 9" id="KW-0862">Zinc</keyword>
<dbReference type="EMBL" id="HBEJ01008757">
    <property type="protein sequence ID" value="CAD8368854.1"/>
    <property type="molecule type" value="Transcribed_RNA"/>
</dbReference>
<name>A0A7S0FM91_9STRA</name>
<comment type="similarity">
    <text evidence="8">Belongs to the archaeal rpoM/eukaryotic RPA12/RPB9/RPC11 RNA polymerase family.</text>
</comment>
<dbReference type="GO" id="GO:0003899">
    <property type="term" value="F:DNA-directed RNA polymerase activity"/>
    <property type="evidence" value="ECO:0007669"/>
    <property type="project" value="InterPro"/>
</dbReference>
<dbReference type="Gene3D" id="2.20.25.10">
    <property type="match status" value="1"/>
</dbReference>
<dbReference type="GO" id="GO:0008270">
    <property type="term" value="F:zinc ion binding"/>
    <property type="evidence" value="ECO:0007669"/>
    <property type="project" value="UniProtKB-KW"/>
</dbReference>
<evidence type="ECO:0000256" key="1">
    <source>
        <dbReference type="ARBA" id="ARBA00004123"/>
    </source>
</evidence>